<dbReference type="FunFam" id="2.160.20.10:FF:000004">
    <property type="entry name" value="Pectin lyase-like superfamily protein"/>
    <property type="match status" value="1"/>
</dbReference>
<dbReference type="GO" id="GO:0005975">
    <property type="term" value="P:carbohydrate metabolic process"/>
    <property type="evidence" value="ECO:0007669"/>
    <property type="project" value="InterPro"/>
</dbReference>
<feature type="chain" id="PRO_5029761310" evidence="9">
    <location>
        <begin position="21"/>
        <end position="419"/>
    </location>
</feature>
<dbReference type="OMA" id="QANDCKT"/>
<comment type="similarity">
    <text evidence="2 8">Belongs to the glycosyl hydrolase 28 family.</text>
</comment>
<reference evidence="10" key="1">
    <citation type="submission" date="2021-01" db="UniProtKB">
        <authorList>
            <consortium name="EnsemblPlants"/>
        </authorList>
    </citation>
    <scope>IDENTIFICATION</scope>
</reference>
<evidence type="ECO:0000256" key="5">
    <source>
        <dbReference type="ARBA" id="ARBA00022801"/>
    </source>
</evidence>
<sequence>MGTISFLTLLLFVFICFVSAARPSHGGRRAPVNYEIPAPGEKIFNILDYGVQPNTKKVYQMQIRWAFLAACRTPGRTRVVIPPGRYIVDSLLFAGPCNSSLLIFQISGDLVATTDLSNMGDGYWILFERIKGLVVVGARGSIDGQGGVPMATESRSIWQANDCKTNDNCVFPPASLKFHYVNNVIVRNIKSINPKAFHFHVNNCRNIRFQKVHLIAPDDSPNTDGIHTSNSSYVKITQSLMQTGDDCISLGHGSSNIFISDVVCGPGHGFSIGSLGERANEFPVTNVFIRRNKLIRTDNGVRIKTFPKPNKNHVSNVVFDDITMTDVKNPIIIDQEYHNPQSATSSHVKLRDIQISNVRGTTISPVAVRVICSKLFPCDNLKLSNINLKYTGTKAVGFTSSCLNAKPVYSGIQVPPPCN</sequence>
<evidence type="ECO:0000313" key="10">
    <source>
        <dbReference type="EnsemblPlants" id="Kaladp0024s0549.1.v1.1"/>
    </source>
</evidence>
<evidence type="ECO:0000256" key="6">
    <source>
        <dbReference type="ARBA" id="ARBA00023295"/>
    </source>
</evidence>
<evidence type="ECO:0000256" key="9">
    <source>
        <dbReference type="SAM" id="SignalP"/>
    </source>
</evidence>
<name>A0A7N0T761_KALFE</name>
<accession>A0A7N0T761</accession>
<proteinExistence type="inferred from homology"/>
<dbReference type="AlphaFoldDB" id="A0A7N0T761"/>
<dbReference type="InterPro" id="IPR006626">
    <property type="entry name" value="PbH1"/>
</dbReference>
<keyword evidence="4" id="KW-0964">Secreted</keyword>
<dbReference type="Pfam" id="PF00295">
    <property type="entry name" value="Glyco_hydro_28"/>
    <property type="match status" value="1"/>
</dbReference>
<dbReference type="GO" id="GO:0004650">
    <property type="term" value="F:polygalacturonase activity"/>
    <property type="evidence" value="ECO:0007669"/>
    <property type="project" value="InterPro"/>
</dbReference>
<dbReference type="Proteomes" id="UP000594263">
    <property type="component" value="Unplaced"/>
</dbReference>
<evidence type="ECO:0000256" key="3">
    <source>
        <dbReference type="ARBA" id="ARBA00022512"/>
    </source>
</evidence>
<organism evidence="10 11">
    <name type="scientific">Kalanchoe fedtschenkoi</name>
    <name type="common">Lavender scallops</name>
    <name type="synonym">South American air plant</name>
    <dbReference type="NCBI Taxonomy" id="63787"/>
    <lineage>
        <taxon>Eukaryota</taxon>
        <taxon>Viridiplantae</taxon>
        <taxon>Streptophyta</taxon>
        <taxon>Embryophyta</taxon>
        <taxon>Tracheophyta</taxon>
        <taxon>Spermatophyta</taxon>
        <taxon>Magnoliopsida</taxon>
        <taxon>eudicotyledons</taxon>
        <taxon>Gunneridae</taxon>
        <taxon>Pentapetalae</taxon>
        <taxon>Saxifragales</taxon>
        <taxon>Crassulaceae</taxon>
        <taxon>Kalanchoe</taxon>
    </lineage>
</organism>
<evidence type="ECO:0000313" key="11">
    <source>
        <dbReference type="Proteomes" id="UP000594263"/>
    </source>
</evidence>
<protein>
    <submittedName>
        <fullName evidence="10">Uncharacterized protein</fullName>
    </submittedName>
</protein>
<keyword evidence="7" id="KW-0961">Cell wall biogenesis/degradation</keyword>
<keyword evidence="11" id="KW-1185">Reference proteome</keyword>
<dbReference type="PANTHER" id="PTHR31375">
    <property type="match status" value="1"/>
</dbReference>
<dbReference type="InterPro" id="IPR000743">
    <property type="entry name" value="Glyco_hydro_28"/>
</dbReference>
<evidence type="ECO:0000256" key="4">
    <source>
        <dbReference type="ARBA" id="ARBA00022525"/>
    </source>
</evidence>
<dbReference type="InterPro" id="IPR012334">
    <property type="entry name" value="Pectin_lyas_fold"/>
</dbReference>
<dbReference type="InterPro" id="IPR011050">
    <property type="entry name" value="Pectin_lyase_fold/virulence"/>
</dbReference>
<dbReference type="Gene3D" id="2.160.20.10">
    <property type="entry name" value="Single-stranded right-handed beta-helix, Pectin lyase-like"/>
    <property type="match status" value="1"/>
</dbReference>
<evidence type="ECO:0000256" key="2">
    <source>
        <dbReference type="ARBA" id="ARBA00008834"/>
    </source>
</evidence>
<dbReference type="SUPFAM" id="SSF51126">
    <property type="entry name" value="Pectin lyase-like"/>
    <property type="match status" value="1"/>
</dbReference>
<evidence type="ECO:0000256" key="1">
    <source>
        <dbReference type="ARBA" id="ARBA00004191"/>
    </source>
</evidence>
<keyword evidence="9" id="KW-0732">Signal</keyword>
<comment type="subcellular location">
    <subcellularLocation>
        <location evidence="1">Secreted</location>
        <location evidence="1">Cell wall</location>
    </subcellularLocation>
</comment>
<evidence type="ECO:0000256" key="8">
    <source>
        <dbReference type="RuleBase" id="RU361169"/>
    </source>
</evidence>
<dbReference type="EnsemblPlants" id="Kaladp0024s0549.1.v1.1">
    <property type="protein sequence ID" value="Kaladp0024s0549.1.v1.1"/>
    <property type="gene ID" value="Kaladp0024s0549.v1.1"/>
</dbReference>
<feature type="signal peptide" evidence="9">
    <location>
        <begin position="1"/>
        <end position="20"/>
    </location>
</feature>
<dbReference type="GO" id="GO:0071555">
    <property type="term" value="P:cell wall organization"/>
    <property type="evidence" value="ECO:0007669"/>
    <property type="project" value="UniProtKB-KW"/>
</dbReference>
<dbReference type="SMART" id="SM00710">
    <property type="entry name" value="PbH1"/>
    <property type="match status" value="7"/>
</dbReference>
<dbReference type="Gramene" id="Kaladp0024s0549.1.v1.1">
    <property type="protein sequence ID" value="Kaladp0024s0549.1.v1.1"/>
    <property type="gene ID" value="Kaladp0024s0549.v1.1"/>
</dbReference>
<keyword evidence="6 8" id="KW-0326">Glycosidase</keyword>
<evidence type="ECO:0000256" key="7">
    <source>
        <dbReference type="ARBA" id="ARBA00023316"/>
    </source>
</evidence>
<keyword evidence="5 8" id="KW-0378">Hydrolase</keyword>
<keyword evidence="3" id="KW-0134">Cell wall</keyword>